<feature type="region of interest" description="Disordered" evidence="1">
    <location>
        <begin position="285"/>
        <end position="312"/>
    </location>
</feature>
<evidence type="ECO:0000256" key="1">
    <source>
        <dbReference type="SAM" id="MobiDB-lite"/>
    </source>
</evidence>
<proteinExistence type="predicted"/>
<sequence length="344" mass="36588">MNGNEERVVNSDILRFPGEYEAIQAFIDKGWTDGMPIIPPTKLRVDQFIDYCGRKPDENLGVEPVKGRVINVQKVAINSVMAGCLPEYFPIVLASIEAVLEPEFNLHAITASTMGAGVLSVVNGPVAKEVSINGSTSVFGPGHRSNATIGRAIRLCLINTTGSKSGEIDKATLGHAGKYTWCITENMGASPWSSLGEDRGIANDSSSVTLFAGLSPTQVSNHSSTDPKTILNSFRDALFAAGPSQGEIVITLCPEHVKHLNDAGWGKIQVRDYLYEIAVRKDDEWGVGSIPPGPKPQGESNTHSTESPDSFTILVAGGNAGAFSSVIPLWGGGSNSRSVTKPIR</sequence>
<dbReference type="EMBL" id="UINC01006289">
    <property type="protein sequence ID" value="SVA26643.1"/>
    <property type="molecule type" value="Genomic_DNA"/>
</dbReference>
<gene>
    <name evidence="2" type="ORF">METZ01_LOCUS79497</name>
</gene>
<evidence type="ECO:0000313" key="2">
    <source>
        <dbReference type="EMBL" id="SVA26643.1"/>
    </source>
</evidence>
<name>A0A381UIQ9_9ZZZZ</name>
<organism evidence="2">
    <name type="scientific">marine metagenome</name>
    <dbReference type="NCBI Taxonomy" id="408172"/>
    <lineage>
        <taxon>unclassified sequences</taxon>
        <taxon>metagenomes</taxon>
        <taxon>ecological metagenomes</taxon>
    </lineage>
</organism>
<dbReference type="AlphaFoldDB" id="A0A381UIQ9"/>
<protein>
    <recommendedName>
        <fullName evidence="3">Thiol-disulfide oxidoreductase</fullName>
    </recommendedName>
</protein>
<evidence type="ECO:0008006" key="3">
    <source>
        <dbReference type="Google" id="ProtNLM"/>
    </source>
</evidence>
<reference evidence="2" key="1">
    <citation type="submission" date="2018-05" db="EMBL/GenBank/DDBJ databases">
        <authorList>
            <person name="Lanie J.A."/>
            <person name="Ng W.-L."/>
            <person name="Kazmierczak K.M."/>
            <person name="Andrzejewski T.M."/>
            <person name="Davidsen T.M."/>
            <person name="Wayne K.J."/>
            <person name="Tettelin H."/>
            <person name="Glass J.I."/>
            <person name="Rusch D."/>
            <person name="Podicherti R."/>
            <person name="Tsui H.-C.T."/>
            <person name="Winkler M.E."/>
        </authorList>
    </citation>
    <scope>NUCLEOTIDE SEQUENCE</scope>
</reference>
<feature type="compositionally biased region" description="Polar residues" evidence="1">
    <location>
        <begin position="298"/>
        <end position="310"/>
    </location>
</feature>
<accession>A0A381UIQ9</accession>